<feature type="domain" description="Aldehyde dehydrogenase" evidence="5">
    <location>
        <begin position="31"/>
        <end position="497"/>
    </location>
</feature>
<dbReference type="EMBL" id="QGTW01000002">
    <property type="protein sequence ID" value="PWW31427.1"/>
    <property type="molecule type" value="Genomic_DNA"/>
</dbReference>
<dbReference type="OrthoDB" id="9762913at2"/>
<protein>
    <submittedName>
        <fullName evidence="6">Aldehyde dehydrogenase (NAD+)</fullName>
    </submittedName>
</protein>
<dbReference type="PROSITE" id="PS00687">
    <property type="entry name" value="ALDEHYDE_DEHYDR_GLU"/>
    <property type="match status" value="1"/>
</dbReference>
<dbReference type="InterPro" id="IPR016160">
    <property type="entry name" value="Ald_DH_CS_CYS"/>
</dbReference>
<gene>
    <name evidence="6" type="ORF">DFO73_102426</name>
</gene>
<dbReference type="AlphaFoldDB" id="A0A2V3A588"/>
<dbReference type="Pfam" id="PF00171">
    <property type="entry name" value="Aldedh"/>
    <property type="match status" value="1"/>
</dbReference>
<dbReference type="InterPro" id="IPR015590">
    <property type="entry name" value="Aldehyde_DH_dom"/>
</dbReference>
<reference evidence="6 7" key="1">
    <citation type="submission" date="2018-05" db="EMBL/GenBank/DDBJ databases">
        <title>Freshwater and sediment microbial communities from various areas in North America, analyzing microbe dynamics in response to fracking.</title>
        <authorList>
            <person name="Lamendella R."/>
        </authorList>
    </citation>
    <scope>NUCLEOTIDE SEQUENCE [LARGE SCALE GENOMIC DNA]</scope>
    <source>
        <strain evidence="6 7">15_TX</strain>
    </source>
</reference>
<dbReference type="PANTHER" id="PTHR11699">
    <property type="entry name" value="ALDEHYDE DEHYDROGENASE-RELATED"/>
    <property type="match status" value="1"/>
</dbReference>
<comment type="similarity">
    <text evidence="1 4">Belongs to the aldehyde dehydrogenase family.</text>
</comment>
<dbReference type="FunFam" id="3.40.605.10:FF:000007">
    <property type="entry name" value="NAD/NADP-dependent betaine aldehyde dehydrogenase"/>
    <property type="match status" value="1"/>
</dbReference>
<feature type="active site" evidence="3">
    <location>
        <position position="268"/>
    </location>
</feature>
<organism evidence="6 7">
    <name type="scientific">Cytobacillus oceanisediminis</name>
    <dbReference type="NCBI Taxonomy" id="665099"/>
    <lineage>
        <taxon>Bacteria</taxon>
        <taxon>Bacillati</taxon>
        <taxon>Bacillota</taxon>
        <taxon>Bacilli</taxon>
        <taxon>Bacillales</taxon>
        <taxon>Bacillaceae</taxon>
        <taxon>Cytobacillus</taxon>
    </lineage>
</organism>
<dbReference type="InterPro" id="IPR016163">
    <property type="entry name" value="Ald_DH_C"/>
</dbReference>
<comment type="caution">
    <text evidence="6">The sequence shown here is derived from an EMBL/GenBank/DDBJ whole genome shotgun (WGS) entry which is preliminary data.</text>
</comment>
<dbReference type="Gene3D" id="3.40.309.10">
    <property type="entry name" value="Aldehyde Dehydrogenase, Chain A, domain 2"/>
    <property type="match status" value="1"/>
</dbReference>
<name>A0A2V3A588_9BACI</name>
<dbReference type="InterPro" id="IPR016161">
    <property type="entry name" value="Ald_DH/histidinol_DH"/>
</dbReference>
<evidence type="ECO:0000256" key="4">
    <source>
        <dbReference type="RuleBase" id="RU003345"/>
    </source>
</evidence>
<accession>A0A2V3A588</accession>
<evidence type="ECO:0000259" key="5">
    <source>
        <dbReference type="Pfam" id="PF00171"/>
    </source>
</evidence>
<dbReference type="InterPro" id="IPR029510">
    <property type="entry name" value="Ald_DH_CS_GLU"/>
</dbReference>
<evidence type="ECO:0000256" key="1">
    <source>
        <dbReference type="ARBA" id="ARBA00009986"/>
    </source>
</evidence>
<dbReference type="PROSITE" id="PS00070">
    <property type="entry name" value="ALDEHYDE_DEHYDR_CYS"/>
    <property type="match status" value="1"/>
</dbReference>
<dbReference type="Gene3D" id="3.40.605.10">
    <property type="entry name" value="Aldehyde Dehydrogenase, Chain A, domain 1"/>
    <property type="match status" value="1"/>
</dbReference>
<dbReference type="SUPFAM" id="SSF53720">
    <property type="entry name" value="ALDH-like"/>
    <property type="match status" value="1"/>
</dbReference>
<keyword evidence="2 4" id="KW-0560">Oxidoreductase</keyword>
<proteinExistence type="inferred from homology"/>
<dbReference type="InterPro" id="IPR016162">
    <property type="entry name" value="Ald_DH_N"/>
</dbReference>
<evidence type="ECO:0000256" key="3">
    <source>
        <dbReference type="PROSITE-ProRule" id="PRU10007"/>
    </source>
</evidence>
<dbReference type="RefSeq" id="WP_110063957.1">
    <property type="nucleotide sequence ID" value="NZ_QGTW01000002.1"/>
</dbReference>
<evidence type="ECO:0000313" key="7">
    <source>
        <dbReference type="Proteomes" id="UP000247150"/>
    </source>
</evidence>
<evidence type="ECO:0000313" key="6">
    <source>
        <dbReference type="EMBL" id="PWW31427.1"/>
    </source>
</evidence>
<dbReference type="GO" id="GO:0016620">
    <property type="term" value="F:oxidoreductase activity, acting on the aldehyde or oxo group of donors, NAD or NADP as acceptor"/>
    <property type="evidence" value="ECO:0007669"/>
    <property type="project" value="InterPro"/>
</dbReference>
<dbReference type="FunFam" id="3.40.309.10:FF:000012">
    <property type="entry name" value="Betaine aldehyde dehydrogenase"/>
    <property type="match status" value="1"/>
</dbReference>
<dbReference type="Proteomes" id="UP000247150">
    <property type="component" value="Unassembled WGS sequence"/>
</dbReference>
<evidence type="ECO:0000256" key="2">
    <source>
        <dbReference type="ARBA" id="ARBA00023002"/>
    </source>
</evidence>
<sequence>MTTEMNNQSTAVEKQRDGEVKTYYNYIHGDWVPSVTGETYPSLNPANTEEVLGYFQKSNAVDVQLAIQSAQKAFPAWKGTSPISRGDILFRLIFLLEQEKEELAEIITKEVGKTIEAARKEVDATVQALKHFSGEANRLSGETVPAIDPNTFACTIQEPLGVVAVVTPFNFPLGIAIYKIAPSMLAGNTIIYKAASDTSLVAVKVAELFEKAGMPKGVLNMITGPGSVVGEELGTNPEIKAVSFTGSSDVGIHLGKLVTAHGGKMQAEMGGKNATIILEDANLEEAVQSVVISGFYNNGQSCTGTSRVIVPRSISRKVIELLVEKAKQIKVGNGIREGYDNGAVANKHQLNTYLHYVNSAISEGAVLEYGGEQLTDGEKANGYFVAPTVFSKVTKDFTIAKEEIFGPVVAVMEVDSYEEAIELANDTDFGLSSAIFTNDLQKAFDFVRKIETGVTHINIPSNHYENQLPFGGKKTSSIGPREQGSSALDFWLDTKTVYIKP</sequence>